<evidence type="ECO:0000313" key="6">
    <source>
        <dbReference type="Proteomes" id="UP000438448"/>
    </source>
</evidence>
<comment type="similarity">
    <text evidence="2">Belongs to the EspG family.</text>
</comment>
<dbReference type="InterPro" id="IPR025734">
    <property type="entry name" value="EspG"/>
</dbReference>
<dbReference type="AlphaFoldDB" id="A0A7K0D1E0"/>
<protein>
    <submittedName>
        <fullName evidence="5">Uncharacterized protein</fullName>
    </submittedName>
</protein>
<evidence type="ECO:0000313" key="5">
    <source>
        <dbReference type="EMBL" id="MQY19545.1"/>
    </source>
</evidence>
<reference evidence="5 6" key="1">
    <citation type="submission" date="2019-10" db="EMBL/GenBank/DDBJ databases">
        <title>Nocardia macrotermitis sp. nov. and Nocardia aurantia sp. nov., isolated from the gut of fungus growing-termite Macrotermes natalensis.</title>
        <authorList>
            <person name="Benndorf R."/>
            <person name="Schwitalla J."/>
            <person name="Martin K."/>
            <person name="De Beer W."/>
            <person name="Kaster A.-K."/>
            <person name="Vollmers J."/>
            <person name="Poulsen M."/>
            <person name="Beemelmanns C."/>
        </authorList>
    </citation>
    <scope>NUCLEOTIDE SEQUENCE [LARGE SCALE GENOMIC DNA]</scope>
    <source>
        <strain evidence="5 6">RB20</strain>
    </source>
</reference>
<evidence type="ECO:0000256" key="4">
    <source>
        <dbReference type="ARBA" id="ARBA00023186"/>
    </source>
</evidence>
<comment type="caution">
    <text evidence="5">The sequence shown here is derived from an EMBL/GenBank/DDBJ whole genome shotgun (WGS) entry which is preliminary data.</text>
</comment>
<keyword evidence="6" id="KW-1185">Reference proteome</keyword>
<evidence type="ECO:0000256" key="1">
    <source>
        <dbReference type="ARBA" id="ARBA00004496"/>
    </source>
</evidence>
<dbReference type="Pfam" id="PF14011">
    <property type="entry name" value="ESX-1_EspG"/>
    <property type="match status" value="1"/>
</dbReference>
<organism evidence="5 6">
    <name type="scientific">Nocardia macrotermitis</name>
    <dbReference type="NCBI Taxonomy" id="2585198"/>
    <lineage>
        <taxon>Bacteria</taxon>
        <taxon>Bacillati</taxon>
        <taxon>Actinomycetota</taxon>
        <taxon>Actinomycetes</taxon>
        <taxon>Mycobacteriales</taxon>
        <taxon>Nocardiaceae</taxon>
        <taxon>Nocardia</taxon>
    </lineage>
</organism>
<evidence type="ECO:0000256" key="2">
    <source>
        <dbReference type="ARBA" id="ARBA00006411"/>
    </source>
</evidence>
<name>A0A7K0D1E0_9NOCA</name>
<dbReference type="Proteomes" id="UP000438448">
    <property type="component" value="Unassembled WGS sequence"/>
</dbReference>
<dbReference type="RefSeq" id="WP_153410377.1">
    <property type="nucleotide sequence ID" value="NZ_WEGK01000005.1"/>
</dbReference>
<keyword evidence="3" id="KW-0963">Cytoplasm</keyword>
<proteinExistence type="inferred from homology"/>
<dbReference type="EMBL" id="WEGK01000005">
    <property type="protein sequence ID" value="MQY19545.1"/>
    <property type="molecule type" value="Genomic_DNA"/>
</dbReference>
<sequence length="273" mass="30859">MTLSWTFTGIEFQVLCEKYRGGELPDPLFWTLEEHMSLDAGRALRADVWQELRAKWDPSWDSVIDVMCAPEICIRLHAWDESDMADGKEPDGKSSTYIHFARSGAQAYKFEQLPGKSYWHTDGFIITEIDPRSLAAEVVRSMPNVEAGRLGSTPIIIDPADHVGYGGSSFFRDDDEDPPAVASTKFFNLPASRTGTLRVLQGRSKYGPRGIQETKMLWRDVIDDGRYLMNMDDAPVAVGISRNGLAGKLQDQIDNLMERLDTHWESGRPEDRW</sequence>
<accession>A0A7K0D1E0</accession>
<comment type="subcellular location">
    <subcellularLocation>
        <location evidence="1">Cytoplasm</location>
    </subcellularLocation>
</comment>
<evidence type="ECO:0000256" key="3">
    <source>
        <dbReference type="ARBA" id="ARBA00022490"/>
    </source>
</evidence>
<keyword evidence="4" id="KW-0143">Chaperone</keyword>
<gene>
    <name evidence="5" type="ORF">NRB20_26350</name>
</gene>
<dbReference type="OrthoDB" id="4561431at2"/>